<dbReference type="RefSeq" id="XP_005783494.1">
    <property type="nucleotide sequence ID" value="XM_005783437.1"/>
</dbReference>
<sequence length="292" mass="32144">MLSLAWAAAEGQGSIKAARPRHDDDDRLASLIRCGGATEQRGIRRLRRAIPRPAHRPSHRHGAHPDRRSRDLGRAGGRRCRELGGGRDGVQHRLSRLCLLEQRPRRLRVAGAHPQGRRHSPRSLVRALAAGGAPLPPDRGLRVLQPHRRRAAARVPHRRLHRPPRRHLLPRRSLDAPVVPLLRNLLLRRGEPLQRAALRGRALQRGGARGPRRGVQAALRAALPAAAHRLLAVRLGRLLAGLALGAGQAPRPRALPRRVRGSAGRQCLPHRAAGVLDWADMRRGRRGVGPCP</sequence>
<dbReference type="AlphaFoldDB" id="A0A0D3K5N0"/>
<evidence type="ECO:0000313" key="2">
    <source>
        <dbReference type="EnsemblProtists" id="EOD31065"/>
    </source>
</evidence>
<dbReference type="GeneID" id="17276338"/>
<evidence type="ECO:0000256" key="1">
    <source>
        <dbReference type="SAM" id="MobiDB-lite"/>
    </source>
</evidence>
<accession>A0A0D3K5N0</accession>
<reference evidence="3" key="1">
    <citation type="journal article" date="2013" name="Nature">
        <title>Pan genome of the phytoplankton Emiliania underpins its global distribution.</title>
        <authorList>
            <person name="Read B.A."/>
            <person name="Kegel J."/>
            <person name="Klute M.J."/>
            <person name="Kuo A."/>
            <person name="Lefebvre S.C."/>
            <person name="Maumus F."/>
            <person name="Mayer C."/>
            <person name="Miller J."/>
            <person name="Monier A."/>
            <person name="Salamov A."/>
            <person name="Young J."/>
            <person name="Aguilar M."/>
            <person name="Claverie J.M."/>
            <person name="Frickenhaus S."/>
            <person name="Gonzalez K."/>
            <person name="Herman E.K."/>
            <person name="Lin Y.C."/>
            <person name="Napier J."/>
            <person name="Ogata H."/>
            <person name="Sarno A.F."/>
            <person name="Shmutz J."/>
            <person name="Schroeder D."/>
            <person name="de Vargas C."/>
            <person name="Verret F."/>
            <person name="von Dassow P."/>
            <person name="Valentin K."/>
            <person name="Van de Peer Y."/>
            <person name="Wheeler G."/>
            <person name="Dacks J.B."/>
            <person name="Delwiche C.F."/>
            <person name="Dyhrman S.T."/>
            <person name="Glockner G."/>
            <person name="John U."/>
            <person name="Richards T."/>
            <person name="Worden A.Z."/>
            <person name="Zhang X."/>
            <person name="Grigoriev I.V."/>
            <person name="Allen A.E."/>
            <person name="Bidle K."/>
            <person name="Borodovsky M."/>
            <person name="Bowler C."/>
            <person name="Brownlee C."/>
            <person name="Cock J.M."/>
            <person name="Elias M."/>
            <person name="Gladyshev V.N."/>
            <person name="Groth M."/>
            <person name="Guda C."/>
            <person name="Hadaegh A."/>
            <person name="Iglesias-Rodriguez M.D."/>
            <person name="Jenkins J."/>
            <person name="Jones B.M."/>
            <person name="Lawson T."/>
            <person name="Leese F."/>
            <person name="Lindquist E."/>
            <person name="Lobanov A."/>
            <person name="Lomsadze A."/>
            <person name="Malik S.B."/>
            <person name="Marsh M.E."/>
            <person name="Mackinder L."/>
            <person name="Mock T."/>
            <person name="Mueller-Roeber B."/>
            <person name="Pagarete A."/>
            <person name="Parker M."/>
            <person name="Probert I."/>
            <person name="Quesneville H."/>
            <person name="Raines C."/>
            <person name="Rensing S.A."/>
            <person name="Riano-Pachon D.M."/>
            <person name="Richier S."/>
            <person name="Rokitta S."/>
            <person name="Shiraiwa Y."/>
            <person name="Soanes D.M."/>
            <person name="van der Giezen M."/>
            <person name="Wahlund T.M."/>
            <person name="Williams B."/>
            <person name="Wilson W."/>
            <person name="Wolfe G."/>
            <person name="Wurch L.L."/>
        </authorList>
    </citation>
    <scope>NUCLEOTIDE SEQUENCE</scope>
</reference>
<dbReference type="EnsemblProtists" id="EOD31065">
    <property type="protein sequence ID" value="EOD31065"/>
    <property type="gene ID" value="EMIHUDRAFT_434371"/>
</dbReference>
<dbReference type="Proteomes" id="UP000013827">
    <property type="component" value="Unassembled WGS sequence"/>
</dbReference>
<feature type="compositionally biased region" description="Basic and acidic residues" evidence="1">
    <location>
        <begin position="63"/>
        <end position="88"/>
    </location>
</feature>
<reference evidence="2" key="2">
    <citation type="submission" date="2024-10" db="UniProtKB">
        <authorList>
            <consortium name="EnsemblProtists"/>
        </authorList>
    </citation>
    <scope>IDENTIFICATION</scope>
</reference>
<proteinExistence type="predicted"/>
<evidence type="ECO:0000313" key="3">
    <source>
        <dbReference type="Proteomes" id="UP000013827"/>
    </source>
</evidence>
<name>A0A0D3K5N0_EMIH1</name>
<organism evidence="2 3">
    <name type="scientific">Emiliania huxleyi (strain CCMP1516)</name>
    <dbReference type="NCBI Taxonomy" id="280463"/>
    <lineage>
        <taxon>Eukaryota</taxon>
        <taxon>Haptista</taxon>
        <taxon>Haptophyta</taxon>
        <taxon>Prymnesiophyceae</taxon>
        <taxon>Isochrysidales</taxon>
        <taxon>Noelaerhabdaceae</taxon>
        <taxon>Emiliania</taxon>
    </lineage>
</organism>
<keyword evidence="3" id="KW-1185">Reference proteome</keyword>
<dbReference type="KEGG" id="ehx:EMIHUDRAFT_434371"/>
<feature type="compositionally biased region" description="Basic residues" evidence="1">
    <location>
        <begin position="43"/>
        <end position="62"/>
    </location>
</feature>
<protein>
    <submittedName>
        <fullName evidence="2">Uncharacterized protein</fullName>
    </submittedName>
</protein>
<feature type="region of interest" description="Disordered" evidence="1">
    <location>
        <begin position="42"/>
        <end position="88"/>
    </location>
</feature>
<dbReference type="PaxDb" id="2903-EOD31065"/>
<dbReference type="HOGENOM" id="CLU_955083_0_0_1"/>